<accession>A0A1M6BAD6</accession>
<dbReference type="AlphaFoldDB" id="A0A1M6BAD6"/>
<dbReference type="Proteomes" id="UP000184442">
    <property type="component" value="Unassembled WGS sequence"/>
</dbReference>
<reference evidence="1 2" key="1">
    <citation type="submission" date="2016-11" db="EMBL/GenBank/DDBJ databases">
        <authorList>
            <person name="Jaros S."/>
            <person name="Januszkiewicz K."/>
            <person name="Wedrychowicz H."/>
        </authorList>
    </citation>
    <scope>NUCLEOTIDE SEQUENCE [LARGE SCALE GENOMIC DNA]</scope>
    <source>
        <strain evidence="1 2">DSM 19022</strain>
    </source>
</reference>
<proteinExistence type="predicted"/>
<dbReference type="STRING" id="1122184.SAMN02745176_00358"/>
<evidence type="ECO:0000313" key="1">
    <source>
        <dbReference type="EMBL" id="SHI45689.1"/>
    </source>
</evidence>
<sequence length="250" mass="30032">MQMKHIYAFESMDEYKKHEDTIQQLCKKLNDYREILEREYALVDLPKGVLWTTEELATTVFSEIPIPAYTNKDLIYMVPDIETWRKIFIKQLDGKKLPHVQRFYENHTESELLIILTHELTQHSDLFLDDFDDEKESGIWFEEGMCFYLPRKILLSEDEFNEITDIERELFEAFKDEYGNHSLKDFGSCSYQGTLSSTMFDYWRSYLAVKFLVEVHANNDIKLVFHEYHKWFKEGKKVTLTEYFDINSLF</sequence>
<name>A0A1M6BAD6_9FIRM</name>
<gene>
    <name evidence="1" type="ORF">SAMN02745176_00358</name>
</gene>
<dbReference type="EMBL" id="FQZS01000003">
    <property type="protein sequence ID" value="SHI45689.1"/>
    <property type="molecule type" value="Genomic_DNA"/>
</dbReference>
<protein>
    <submittedName>
        <fullName evidence="1">Uncharacterized protein</fullName>
    </submittedName>
</protein>
<organism evidence="1 2">
    <name type="scientific">Lutispora thermophila DSM 19022</name>
    <dbReference type="NCBI Taxonomy" id="1122184"/>
    <lineage>
        <taxon>Bacteria</taxon>
        <taxon>Bacillati</taxon>
        <taxon>Bacillota</taxon>
        <taxon>Clostridia</taxon>
        <taxon>Lutisporales</taxon>
        <taxon>Lutisporaceae</taxon>
        <taxon>Lutispora</taxon>
    </lineage>
</organism>
<evidence type="ECO:0000313" key="2">
    <source>
        <dbReference type="Proteomes" id="UP000184442"/>
    </source>
</evidence>
<keyword evidence="2" id="KW-1185">Reference proteome</keyword>